<dbReference type="SMART" id="SM00837">
    <property type="entry name" value="DPBB_1"/>
    <property type="match status" value="1"/>
</dbReference>
<evidence type="ECO:0000313" key="3">
    <source>
        <dbReference type="Proteomes" id="UP001154282"/>
    </source>
</evidence>
<dbReference type="InterPro" id="IPR007112">
    <property type="entry name" value="Expansin/allergen_DPBB_dom"/>
</dbReference>
<dbReference type="AlphaFoldDB" id="A0AAV0LY42"/>
<dbReference type="EMBL" id="CAMGYJ010000006">
    <property type="protein sequence ID" value="CAI0438694.1"/>
    <property type="molecule type" value="Genomic_DNA"/>
</dbReference>
<organism evidence="2 3">
    <name type="scientific">Linum tenue</name>
    <dbReference type="NCBI Taxonomy" id="586396"/>
    <lineage>
        <taxon>Eukaryota</taxon>
        <taxon>Viridiplantae</taxon>
        <taxon>Streptophyta</taxon>
        <taxon>Embryophyta</taxon>
        <taxon>Tracheophyta</taxon>
        <taxon>Spermatophyta</taxon>
        <taxon>Magnoliopsida</taxon>
        <taxon>eudicotyledons</taxon>
        <taxon>Gunneridae</taxon>
        <taxon>Pentapetalae</taxon>
        <taxon>rosids</taxon>
        <taxon>fabids</taxon>
        <taxon>Malpighiales</taxon>
        <taxon>Linaceae</taxon>
        <taxon>Linum</taxon>
    </lineage>
</organism>
<accession>A0AAV0LY42</accession>
<dbReference type="GO" id="GO:0048046">
    <property type="term" value="C:apoplast"/>
    <property type="evidence" value="ECO:0007669"/>
    <property type="project" value="InterPro"/>
</dbReference>
<dbReference type="Pfam" id="PF03330">
    <property type="entry name" value="DPBB_1"/>
    <property type="match status" value="1"/>
</dbReference>
<dbReference type="Proteomes" id="UP001154282">
    <property type="component" value="Unassembled WGS sequence"/>
</dbReference>
<dbReference type="PANTHER" id="PTHR47295">
    <property type="entry name" value="EG45-LIKE DOMAIN CONTAINING PROTEIN 1-RELATED"/>
    <property type="match status" value="1"/>
</dbReference>
<gene>
    <name evidence="2" type="ORF">LITE_LOCUS25890</name>
</gene>
<evidence type="ECO:0000259" key="1">
    <source>
        <dbReference type="PROSITE" id="PS50842"/>
    </source>
</evidence>
<reference evidence="2" key="1">
    <citation type="submission" date="2022-08" db="EMBL/GenBank/DDBJ databases">
        <authorList>
            <person name="Gutierrez-Valencia J."/>
        </authorList>
    </citation>
    <scope>NUCLEOTIDE SEQUENCE</scope>
</reference>
<sequence length="95" mass="10145">MFTGVNDVLYRNGSACGLQYKVTCVGAAVKGQHNPCRRRNNTVTVTVTDSCTPEPDAPGRKPEPCPTFVLSKPTFRSIAALSAGVVSVSYELINL</sequence>
<proteinExistence type="predicted"/>
<feature type="domain" description="Expansin-like EG45" evidence="1">
    <location>
        <begin position="1"/>
        <end position="95"/>
    </location>
</feature>
<dbReference type="InterPro" id="IPR044206">
    <property type="entry name" value="EGC1/2"/>
</dbReference>
<dbReference type="InterPro" id="IPR036908">
    <property type="entry name" value="RlpA-like_sf"/>
</dbReference>
<dbReference type="SUPFAM" id="SSF50685">
    <property type="entry name" value="Barwin-like endoglucanases"/>
    <property type="match status" value="1"/>
</dbReference>
<name>A0AAV0LY42_9ROSI</name>
<dbReference type="PROSITE" id="PS50842">
    <property type="entry name" value="EXPANSIN_EG45"/>
    <property type="match status" value="1"/>
</dbReference>
<dbReference type="InterPro" id="IPR009009">
    <property type="entry name" value="RlpA-like_DPBB"/>
</dbReference>
<keyword evidence="3" id="KW-1185">Reference proteome</keyword>
<dbReference type="Gene3D" id="2.40.40.10">
    <property type="entry name" value="RlpA-like domain"/>
    <property type="match status" value="1"/>
</dbReference>
<dbReference type="PANTHER" id="PTHR47295:SF5">
    <property type="entry name" value="EG45-LIKE DOMAIN CONTAINING PROTEIN 2"/>
    <property type="match status" value="1"/>
</dbReference>
<comment type="caution">
    <text evidence="2">The sequence shown here is derived from an EMBL/GenBank/DDBJ whole genome shotgun (WGS) entry which is preliminary data.</text>
</comment>
<evidence type="ECO:0000313" key="2">
    <source>
        <dbReference type="EMBL" id="CAI0438694.1"/>
    </source>
</evidence>
<dbReference type="GO" id="GO:0009627">
    <property type="term" value="P:systemic acquired resistance"/>
    <property type="evidence" value="ECO:0007669"/>
    <property type="project" value="InterPro"/>
</dbReference>
<protein>
    <recommendedName>
        <fullName evidence="1">Expansin-like EG45 domain-containing protein</fullName>
    </recommendedName>
</protein>